<dbReference type="Pfam" id="PF00270">
    <property type="entry name" value="DEAD"/>
    <property type="match status" value="1"/>
</dbReference>
<evidence type="ECO:0000313" key="12">
    <source>
        <dbReference type="EMBL" id="KAK8861092.1"/>
    </source>
</evidence>
<feature type="domain" description="Helicase C-terminal" evidence="10">
    <location>
        <begin position="233"/>
        <end position="395"/>
    </location>
</feature>
<dbReference type="PROSITE" id="PS00039">
    <property type="entry name" value="DEAD_ATP_HELICASE"/>
    <property type="match status" value="1"/>
</dbReference>
<proteinExistence type="inferred from homology"/>
<evidence type="ECO:0000256" key="8">
    <source>
        <dbReference type="SAM" id="MobiDB-lite"/>
    </source>
</evidence>
<dbReference type="CDD" id="cd18787">
    <property type="entry name" value="SF2_C_DEAD"/>
    <property type="match status" value="1"/>
</dbReference>
<dbReference type="Gene3D" id="3.40.50.300">
    <property type="entry name" value="P-loop containing nucleotide triphosphate hydrolases"/>
    <property type="match status" value="2"/>
</dbReference>
<evidence type="ECO:0000256" key="7">
    <source>
        <dbReference type="SAM" id="Coils"/>
    </source>
</evidence>
<dbReference type="InterPro" id="IPR050079">
    <property type="entry name" value="DEAD_box_RNA_helicase"/>
</dbReference>
<dbReference type="EMBL" id="JAPFFF010000018">
    <property type="protein sequence ID" value="KAK8861092.1"/>
    <property type="molecule type" value="Genomic_DNA"/>
</dbReference>
<feature type="domain" description="DEAD-box RNA helicase Q" evidence="11">
    <location>
        <begin position="16"/>
        <end position="44"/>
    </location>
</feature>
<evidence type="ECO:0000313" key="13">
    <source>
        <dbReference type="Proteomes" id="UP001470230"/>
    </source>
</evidence>
<feature type="region of interest" description="Disordered" evidence="8">
    <location>
        <begin position="466"/>
        <end position="487"/>
    </location>
</feature>
<dbReference type="SMART" id="SM00487">
    <property type="entry name" value="DEXDc"/>
    <property type="match status" value="1"/>
</dbReference>
<keyword evidence="2 6" id="KW-0378">Hydrolase</keyword>
<dbReference type="InterPro" id="IPR027417">
    <property type="entry name" value="P-loop_NTPase"/>
</dbReference>
<dbReference type="GO" id="GO:0004386">
    <property type="term" value="F:helicase activity"/>
    <property type="evidence" value="ECO:0007669"/>
    <property type="project" value="UniProtKB-KW"/>
</dbReference>
<keyword evidence="1 6" id="KW-0547">Nucleotide-binding</keyword>
<dbReference type="PROSITE" id="PS51194">
    <property type="entry name" value="HELICASE_CTER"/>
    <property type="match status" value="1"/>
</dbReference>
<dbReference type="SUPFAM" id="SSF52540">
    <property type="entry name" value="P-loop containing nucleoside triphosphate hydrolases"/>
    <property type="match status" value="1"/>
</dbReference>
<comment type="caution">
    <text evidence="12">The sequence shown here is derived from an EMBL/GenBank/DDBJ whole genome shotgun (WGS) entry which is preliminary data.</text>
</comment>
<dbReference type="InterPro" id="IPR001650">
    <property type="entry name" value="Helicase_C-like"/>
</dbReference>
<feature type="domain" description="Helicase ATP-binding" evidence="9">
    <location>
        <begin position="47"/>
        <end position="222"/>
    </location>
</feature>
<dbReference type="PANTHER" id="PTHR47959:SF1">
    <property type="entry name" value="ATP-DEPENDENT RNA HELICASE DBPA"/>
    <property type="match status" value="1"/>
</dbReference>
<dbReference type="InterPro" id="IPR000629">
    <property type="entry name" value="RNA-helicase_DEAD-box_CS"/>
</dbReference>
<dbReference type="PANTHER" id="PTHR47959">
    <property type="entry name" value="ATP-DEPENDENT RNA HELICASE RHLE-RELATED"/>
    <property type="match status" value="1"/>
</dbReference>
<feature type="coiled-coil region" evidence="7">
    <location>
        <begin position="405"/>
        <end position="432"/>
    </location>
</feature>
<organism evidence="12 13">
    <name type="scientific">Tritrichomonas musculus</name>
    <dbReference type="NCBI Taxonomy" id="1915356"/>
    <lineage>
        <taxon>Eukaryota</taxon>
        <taxon>Metamonada</taxon>
        <taxon>Parabasalia</taxon>
        <taxon>Tritrichomonadida</taxon>
        <taxon>Tritrichomonadidae</taxon>
        <taxon>Tritrichomonas</taxon>
    </lineage>
</organism>
<dbReference type="InterPro" id="IPR014014">
    <property type="entry name" value="RNA_helicase_DEAD_Q_motif"/>
</dbReference>
<keyword evidence="13" id="KW-1185">Reference proteome</keyword>
<evidence type="ECO:0000259" key="11">
    <source>
        <dbReference type="PROSITE" id="PS51195"/>
    </source>
</evidence>
<reference evidence="12 13" key="1">
    <citation type="submission" date="2024-04" db="EMBL/GenBank/DDBJ databases">
        <title>Tritrichomonas musculus Genome.</title>
        <authorList>
            <person name="Alves-Ferreira E."/>
            <person name="Grigg M."/>
            <person name="Lorenzi H."/>
            <person name="Galac M."/>
        </authorList>
    </citation>
    <scope>NUCLEOTIDE SEQUENCE [LARGE SCALE GENOMIC DNA]</scope>
    <source>
        <strain evidence="12 13">EAF2021</strain>
    </source>
</reference>
<protein>
    <submittedName>
        <fullName evidence="12">ATP-dependent RNA helicase ddx27</fullName>
    </submittedName>
</protein>
<gene>
    <name evidence="12" type="ORF">M9Y10_012787</name>
</gene>
<evidence type="ECO:0000259" key="10">
    <source>
        <dbReference type="PROSITE" id="PS51194"/>
    </source>
</evidence>
<feature type="short sequence motif" description="Q motif" evidence="5">
    <location>
        <begin position="16"/>
        <end position="44"/>
    </location>
</feature>
<dbReference type="SMART" id="SM00490">
    <property type="entry name" value="HELICc"/>
    <property type="match status" value="1"/>
</dbReference>
<dbReference type="InterPro" id="IPR014001">
    <property type="entry name" value="Helicase_ATP-bd"/>
</dbReference>
<keyword evidence="3 6" id="KW-0347">Helicase</keyword>
<evidence type="ECO:0000256" key="5">
    <source>
        <dbReference type="PROSITE-ProRule" id="PRU00552"/>
    </source>
</evidence>
<evidence type="ECO:0000259" key="9">
    <source>
        <dbReference type="PROSITE" id="PS51192"/>
    </source>
</evidence>
<evidence type="ECO:0000256" key="6">
    <source>
        <dbReference type="RuleBase" id="RU000492"/>
    </source>
</evidence>
<evidence type="ECO:0000256" key="1">
    <source>
        <dbReference type="ARBA" id="ARBA00022741"/>
    </source>
</evidence>
<sequence length="487" mass="55266">MNDFFDTETELPPLVDTFEEFGLSDQIIRALNKKEFIHPTPIQSKMIPIALQGHDVCASAVTGSGKTAAFLIPTIERILRNPLSEQSIRSIILSPTRELALQTFSVLKELLRFTNLTALLLTGGIINPKEEELKLLTFPDFIVATPGRLVDHIKNFKKLNLQTLEILVIDEADRLLDNGFQLQIEEIIKNLPEERQALLVTATMTSSVSRLAELALKSPVRIELDQLFQVSESLQQEFVRVNRENKNASLVAICSRLCTKRTVVFFQTKRCCHRMAATFKALNMPIVELHGDMSQTRRNDALASFSSGKSEFLFASDIASRGLDIKGVENVINYNMPKDMSSYVHRVGRTARIGNAGRAVSLIGENDRELMREVIQNSTNPVHKRTIPESILAYSQKALDDVAEKVELVLEQEREEKEIENLDKAISRTKEIAKNPYYAEQNEKRAYIPKFKSQGKNVQNVIQKVKRMKEKRENKNKKFQKLSKSKL</sequence>
<dbReference type="PROSITE" id="PS51195">
    <property type="entry name" value="Q_MOTIF"/>
    <property type="match status" value="1"/>
</dbReference>
<dbReference type="InterPro" id="IPR011545">
    <property type="entry name" value="DEAD/DEAH_box_helicase_dom"/>
</dbReference>
<keyword evidence="4 6" id="KW-0067">ATP-binding</keyword>
<name>A0ABR2IDE3_9EUKA</name>
<accession>A0ABR2IDE3</accession>
<evidence type="ECO:0000256" key="4">
    <source>
        <dbReference type="ARBA" id="ARBA00022840"/>
    </source>
</evidence>
<dbReference type="PROSITE" id="PS51192">
    <property type="entry name" value="HELICASE_ATP_BIND_1"/>
    <property type="match status" value="1"/>
</dbReference>
<dbReference type="Pfam" id="PF00271">
    <property type="entry name" value="Helicase_C"/>
    <property type="match status" value="1"/>
</dbReference>
<evidence type="ECO:0000256" key="3">
    <source>
        <dbReference type="ARBA" id="ARBA00022806"/>
    </source>
</evidence>
<keyword evidence="7" id="KW-0175">Coiled coil</keyword>
<dbReference type="Proteomes" id="UP001470230">
    <property type="component" value="Unassembled WGS sequence"/>
</dbReference>
<evidence type="ECO:0000256" key="2">
    <source>
        <dbReference type="ARBA" id="ARBA00022801"/>
    </source>
</evidence>
<comment type="similarity">
    <text evidence="6">Belongs to the DEAD box helicase family.</text>
</comment>